<gene>
    <name evidence="10" type="ORF">BU204_03370</name>
</gene>
<evidence type="ECO:0000256" key="3">
    <source>
        <dbReference type="ARBA" id="ARBA00022630"/>
    </source>
</evidence>
<keyword evidence="5" id="KW-0274">FAD</keyword>
<evidence type="ECO:0000256" key="8">
    <source>
        <dbReference type="ARBA" id="ARBA00023136"/>
    </source>
</evidence>
<dbReference type="InterPro" id="IPR036318">
    <property type="entry name" value="FAD-bd_PCMH-like_sf"/>
</dbReference>
<dbReference type="AlphaFoldDB" id="A0A1Q8CXG8"/>
<name>A0A1Q8CXG8_9PSEU</name>
<evidence type="ECO:0000313" key="10">
    <source>
        <dbReference type="EMBL" id="OLF19057.1"/>
    </source>
</evidence>
<dbReference type="EC" id="1.3.1.72" evidence="2"/>
<dbReference type="PANTHER" id="PTHR10801:SF0">
    <property type="entry name" value="DELTA(24)-STEROL REDUCTASE"/>
    <property type="match status" value="1"/>
</dbReference>
<keyword evidence="6" id="KW-1133">Transmembrane helix</keyword>
<dbReference type="Gene3D" id="3.40.462.10">
    <property type="entry name" value="FAD-linked oxidases, C-terminal domain"/>
    <property type="match status" value="1"/>
</dbReference>
<reference evidence="10 11" key="1">
    <citation type="submission" date="2016-12" db="EMBL/GenBank/DDBJ databases">
        <title>The draft genome sequence of Actinophytocola sp. 11-183.</title>
        <authorList>
            <person name="Wang W."/>
            <person name="Yuan L."/>
        </authorList>
    </citation>
    <scope>NUCLEOTIDE SEQUENCE [LARGE SCALE GENOMIC DNA]</scope>
    <source>
        <strain evidence="10 11">11-183</strain>
    </source>
</reference>
<evidence type="ECO:0000256" key="6">
    <source>
        <dbReference type="ARBA" id="ARBA00022989"/>
    </source>
</evidence>
<dbReference type="InterPro" id="IPR016166">
    <property type="entry name" value="FAD-bd_PCMH"/>
</dbReference>
<comment type="caution">
    <text evidence="10">The sequence shown here is derived from an EMBL/GenBank/DDBJ whole genome shotgun (WGS) entry which is preliminary data.</text>
</comment>
<dbReference type="InterPro" id="IPR016170">
    <property type="entry name" value="Cytok_DH_C_sf"/>
</dbReference>
<keyword evidence="3" id="KW-0285">Flavoprotein</keyword>
<dbReference type="Proteomes" id="UP000185596">
    <property type="component" value="Unassembled WGS sequence"/>
</dbReference>
<dbReference type="InterPro" id="IPR016164">
    <property type="entry name" value="FAD-linked_Oxase-like_C"/>
</dbReference>
<proteinExistence type="predicted"/>
<evidence type="ECO:0000256" key="5">
    <source>
        <dbReference type="ARBA" id="ARBA00022827"/>
    </source>
</evidence>
<dbReference type="SUPFAM" id="SSF56176">
    <property type="entry name" value="FAD-binding/transporter-associated domain-like"/>
    <property type="match status" value="1"/>
</dbReference>
<dbReference type="GO" id="GO:0050614">
    <property type="term" value="F:Delta24-sterol reductase activity"/>
    <property type="evidence" value="ECO:0007669"/>
    <property type="project" value="UniProtKB-EC"/>
</dbReference>
<dbReference type="EMBL" id="MSIE01000004">
    <property type="protein sequence ID" value="OLF19057.1"/>
    <property type="molecule type" value="Genomic_DNA"/>
</dbReference>
<dbReference type="PANTHER" id="PTHR10801">
    <property type="entry name" value="24-DEHYDROCHOLESTEROL REDUCTASE"/>
    <property type="match status" value="1"/>
</dbReference>
<dbReference type="Gene3D" id="3.30.465.10">
    <property type="match status" value="1"/>
</dbReference>
<dbReference type="InterPro" id="IPR040165">
    <property type="entry name" value="Diminuto-like"/>
</dbReference>
<evidence type="ECO:0000256" key="7">
    <source>
        <dbReference type="ARBA" id="ARBA00023002"/>
    </source>
</evidence>
<comment type="subcellular location">
    <subcellularLocation>
        <location evidence="1">Membrane</location>
        <topology evidence="1">Single-pass membrane protein</topology>
    </subcellularLocation>
</comment>
<evidence type="ECO:0000313" key="11">
    <source>
        <dbReference type="Proteomes" id="UP000185596"/>
    </source>
</evidence>
<accession>A0A1Q8CXG8</accession>
<keyword evidence="8" id="KW-0472">Membrane</keyword>
<evidence type="ECO:0000259" key="9">
    <source>
        <dbReference type="PROSITE" id="PS51387"/>
    </source>
</evidence>
<keyword evidence="11" id="KW-1185">Reference proteome</keyword>
<feature type="domain" description="FAD-binding PCMH-type" evidence="9">
    <location>
        <begin position="1"/>
        <end position="166"/>
    </location>
</feature>
<dbReference type="Pfam" id="PF01565">
    <property type="entry name" value="FAD_binding_4"/>
    <property type="match status" value="1"/>
</dbReference>
<evidence type="ECO:0000256" key="4">
    <source>
        <dbReference type="ARBA" id="ARBA00022692"/>
    </source>
</evidence>
<evidence type="ECO:0000256" key="2">
    <source>
        <dbReference type="ARBA" id="ARBA00012405"/>
    </source>
</evidence>
<dbReference type="InterPro" id="IPR006094">
    <property type="entry name" value="Oxid_FAD_bind_N"/>
</dbReference>
<dbReference type="PROSITE" id="PS51387">
    <property type="entry name" value="FAD_PCMH"/>
    <property type="match status" value="1"/>
</dbReference>
<dbReference type="STRING" id="1912961.BU204_03370"/>
<organism evidence="10 11">
    <name type="scientific">Actinophytocola xanthii</name>
    <dbReference type="NCBI Taxonomy" id="1912961"/>
    <lineage>
        <taxon>Bacteria</taxon>
        <taxon>Bacillati</taxon>
        <taxon>Actinomycetota</taxon>
        <taxon>Actinomycetes</taxon>
        <taxon>Pseudonocardiales</taxon>
        <taxon>Pseudonocardiaceae</taxon>
    </lineage>
</organism>
<dbReference type="GO" id="GO:0016020">
    <property type="term" value="C:membrane"/>
    <property type="evidence" value="ECO:0007669"/>
    <property type="project" value="UniProtKB-SubCell"/>
</dbReference>
<dbReference type="SUPFAM" id="SSF55103">
    <property type="entry name" value="FAD-linked oxidases, C-terminal domain"/>
    <property type="match status" value="1"/>
</dbReference>
<protein>
    <recommendedName>
        <fullName evidence="2">Delta(24)-sterol reductase</fullName>
        <ecNumber evidence="2">1.3.1.72</ecNumber>
    </recommendedName>
</protein>
<keyword evidence="7" id="KW-0560">Oxidoreductase</keyword>
<keyword evidence="4" id="KW-0812">Transmembrane</keyword>
<dbReference type="InterPro" id="IPR016169">
    <property type="entry name" value="FAD-bd_PCMH_sub2"/>
</dbReference>
<evidence type="ECO:0000256" key="1">
    <source>
        <dbReference type="ARBA" id="ARBA00004167"/>
    </source>
</evidence>
<dbReference type="GO" id="GO:0071949">
    <property type="term" value="F:FAD binding"/>
    <property type="evidence" value="ECO:0007669"/>
    <property type="project" value="InterPro"/>
</dbReference>
<sequence>MAHDQALRTLRAQLVAQPDGSPIRLAKPTSNLFRFREPPPANALDVSAFTGVLHVDPRERVAEVGGMTTYEDLVDATLPHGLMPTVVPQLKTITIGGAVAGLGIESTSFRAGMPHEAVLELEILTPDGEVVLARPDNEHSALFYGFPNSYGTLGYALRLRISLTPTRPFVALRHLRYPDAASCAAAITELAADPGVDFLDGTAFSGEELYLTVGRFTDSAPRLSDYTGRHIYYRSVRERVEDHLTARDYLWRWDTDWFWCSQALGAQHPLVRRLWPRRYLRSDVYRRIVALDRRFGLSARVDRLLGNPAREPVIQDIEVPVERLAEFLEFFDTEIGIRPVWLCPVTLREPRGWPLYPMPPGRMFVNVGFWATVPLRPGQPEGHHNRLIESRVTELGGHKSLYSDSYFTEDEFWLRYDGETYRELKETYDPRGRLPDLYAKCVGNR</sequence>